<name>A0A9W6TGZ0_9STRA</name>
<evidence type="ECO:0000313" key="3">
    <source>
        <dbReference type="Proteomes" id="UP001165083"/>
    </source>
</evidence>
<dbReference type="EMBL" id="BSXW01000142">
    <property type="protein sequence ID" value="GMF13093.1"/>
    <property type="molecule type" value="Genomic_DNA"/>
</dbReference>
<organism evidence="2 3">
    <name type="scientific">Phytophthora lilii</name>
    <dbReference type="NCBI Taxonomy" id="2077276"/>
    <lineage>
        <taxon>Eukaryota</taxon>
        <taxon>Sar</taxon>
        <taxon>Stramenopiles</taxon>
        <taxon>Oomycota</taxon>
        <taxon>Peronosporomycetes</taxon>
        <taxon>Peronosporales</taxon>
        <taxon>Peronosporaceae</taxon>
        <taxon>Phytophthora</taxon>
    </lineage>
</organism>
<proteinExistence type="predicted"/>
<gene>
    <name evidence="2" type="ORF">Plil01_000360600</name>
</gene>
<keyword evidence="3" id="KW-1185">Reference proteome</keyword>
<dbReference type="AlphaFoldDB" id="A0A9W6TGZ0"/>
<comment type="caution">
    <text evidence="2">The sequence shown here is derived from an EMBL/GenBank/DDBJ whole genome shotgun (WGS) entry which is preliminary data.</text>
</comment>
<dbReference type="OrthoDB" id="10350897at2759"/>
<protein>
    <submittedName>
        <fullName evidence="2">Unnamed protein product</fullName>
    </submittedName>
</protein>
<dbReference type="Proteomes" id="UP001165083">
    <property type="component" value="Unassembled WGS sequence"/>
</dbReference>
<feature type="compositionally biased region" description="Polar residues" evidence="1">
    <location>
        <begin position="25"/>
        <end position="47"/>
    </location>
</feature>
<sequence length="154" mass="17084">MALDLGSSDQYALTPLGNGSDDQYDTGSVNGGNSLATRPYSKTSTGVSARRRPRASLPLSGLTAARDFPQADNEQMRTEIVRLENVLASRIAARANQDKSNLPLERSSKIEKYVEVMELTKCLRRQKEFLLSENRKRQRFAEKIQQAMPVGLPA</sequence>
<reference evidence="2" key="1">
    <citation type="submission" date="2023-04" db="EMBL/GenBank/DDBJ databases">
        <title>Phytophthora lilii NBRC 32176.</title>
        <authorList>
            <person name="Ichikawa N."/>
            <person name="Sato H."/>
            <person name="Tonouchi N."/>
        </authorList>
    </citation>
    <scope>NUCLEOTIDE SEQUENCE</scope>
    <source>
        <strain evidence="2">NBRC 32176</strain>
    </source>
</reference>
<accession>A0A9W6TGZ0</accession>
<feature type="region of interest" description="Disordered" evidence="1">
    <location>
        <begin position="1"/>
        <end position="71"/>
    </location>
</feature>
<evidence type="ECO:0000256" key="1">
    <source>
        <dbReference type="SAM" id="MobiDB-lite"/>
    </source>
</evidence>
<evidence type="ECO:0000313" key="2">
    <source>
        <dbReference type="EMBL" id="GMF13093.1"/>
    </source>
</evidence>